<evidence type="ECO:0000256" key="1">
    <source>
        <dbReference type="SAM" id="MobiDB-lite"/>
    </source>
</evidence>
<proteinExistence type="predicted"/>
<dbReference type="GeneID" id="114251710"/>
<keyword evidence="2" id="KW-1185">Reference proteome</keyword>
<dbReference type="KEGG" id="bman:114251710"/>
<dbReference type="Proteomes" id="UP000504629">
    <property type="component" value="Unplaced"/>
</dbReference>
<organism evidence="2 3">
    <name type="scientific">Bombyx mandarina</name>
    <name type="common">Wild silk moth</name>
    <name type="synonym">Wild silkworm</name>
    <dbReference type="NCBI Taxonomy" id="7092"/>
    <lineage>
        <taxon>Eukaryota</taxon>
        <taxon>Metazoa</taxon>
        <taxon>Ecdysozoa</taxon>
        <taxon>Arthropoda</taxon>
        <taxon>Hexapoda</taxon>
        <taxon>Insecta</taxon>
        <taxon>Pterygota</taxon>
        <taxon>Neoptera</taxon>
        <taxon>Endopterygota</taxon>
        <taxon>Lepidoptera</taxon>
        <taxon>Glossata</taxon>
        <taxon>Ditrysia</taxon>
        <taxon>Bombycoidea</taxon>
        <taxon>Bombycidae</taxon>
        <taxon>Bombycinae</taxon>
        <taxon>Bombyx</taxon>
    </lineage>
</organism>
<protein>
    <submittedName>
        <fullName evidence="3">Uncharacterized protein LOC114251710</fullName>
    </submittedName>
</protein>
<gene>
    <name evidence="3" type="primary">LOC114251710</name>
</gene>
<sequence>MDACTCSCSENLSKKDSTIYSFPKKLLVATALVVMIAMCLTPAEARTVEHKIRHERRHEGLAQPTKEISRPRTAEPRLDKRRPHRKMTLTKDSPAFVRQRSALADRFKNAMTKIKKKLKNTRTYFNEERRVLNETRDYREGMPSWLPAINFVDIHFHNYRNPRRTSASISERKFTYLMPKLYKSLVEFQSIFKHLSQVEVNFVDDPFYVYNKTRQDLLTKTLNRLESTILEIRENMMRTRVPVPNVGPNKNIDMLSLKVDAPQCLKQDYIAFRAYGNLLNNWYLEFRCPFGKKVINDKMQCTAYEAKLKEKKESRMSKAKKTPAS</sequence>
<evidence type="ECO:0000313" key="2">
    <source>
        <dbReference type="Proteomes" id="UP000504629"/>
    </source>
</evidence>
<feature type="region of interest" description="Disordered" evidence="1">
    <location>
        <begin position="53"/>
        <end position="79"/>
    </location>
</feature>
<reference evidence="3" key="1">
    <citation type="submission" date="2025-08" db="UniProtKB">
        <authorList>
            <consortium name="RefSeq"/>
        </authorList>
    </citation>
    <scope>IDENTIFICATION</scope>
    <source>
        <tissue evidence="3">Silk gland</tissue>
    </source>
</reference>
<dbReference type="OrthoDB" id="7219262at2759"/>
<dbReference type="AlphaFoldDB" id="A0A6J2KLQ0"/>
<accession>A0A6J2KLQ0</accession>
<dbReference type="RefSeq" id="XP_028041877.1">
    <property type="nucleotide sequence ID" value="XM_028186076.1"/>
</dbReference>
<name>A0A6J2KLQ0_BOMMA</name>
<evidence type="ECO:0000313" key="3">
    <source>
        <dbReference type="RefSeq" id="XP_028041877.1"/>
    </source>
</evidence>
<feature type="compositionally biased region" description="Basic and acidic residues" evidence="1">
    <location>
        <begin position="67"/>
        <end position="78"/>
    </location>
</feature>